<dbReference type="RefSeq" id="WP_285606065.1">
    <property type="nucleotide sequence ID" value="NZ_BSDC01000001.1"/>
</dbReference>
<organism evidence="1 2">
    <name type="scientific">Geothrix edaphica</name>
    <dbReference type="NCBI Taxonomy" id="2927976"/>
    <lineage>
        <taxon>Bacteria</taxon>
        <taxon>Pseudomonadati</taxon>
        <taxon>Acidobacteriota</taxon>
        <taxon>Holophagae</taxon>
        <taxon>Holophagales</taxon>
        <taxon>Holophagaceae</taxon>
        <taxon>Geothrix</taxon>
    </lineage>
</organism>
<sequence>MSAQYTSLQPLDFDRLLKLRLVVARVGELGLAGWWGTKDVLGSMGAMAYRRGFPRSHHWAQAKVVFEVARARCQERFPDPTAITLWSLPATVEEQFEHAWGRWIGENEAWKPFFDRLKEWKSPSLTEALKAFDLWSPGMDVATAQAAPATASLALGTFPSLDQASVDGLAVGFSFGQHGEPVVPFVRLQEA</sequence>
<evidence type="ECO:0000313" key="2">
    <source>
        <dbReference type="Proteomes" id="UP001165044"/>
    </source>
</evidence>
<comment type="caution">
    <text evidence="1">The sequence shown here is derived from an EMBL/GenBank/DDBJ whole genome shotgun (WGS) entry which is preliminary data.</text>
</comment>
<proteinExistence type="predicted"/>
<dbReference type="InterPro" id="IPR058690">
    <property type="entry name" value="BrxE"/>
</dbReference>
<protein>
    <recommendedName>
        <fullName evidence="3">BrxE family protein</fullName>
    </recommendedName>
</protein>
<reference evidence="1" key="1">
    <citation type="journal article" date="2023" name="Antonie Van Leeuwenhoek">
        <title>Mesoterricola silvestris gen. nov., sp. nov., Mesoterricola sediminis sp. nov., Geothrix oryzae sp. nov., Geothrix edaphica sp. nov., Geothrix rubra sp. nov., and Geothrix limicola sp. nov., six novel members of Acidobacteriota isolated from soils.</title>
        <authorList>
            <person name="Itoh H."/>
            <person name="Sugisawa Y."/>
            <person name="Mise K."/>
            <person name="Xu Z."/>
            <person name="Kuniyasu M."/>
            <person name="Ushijima N."/>
            <person name="Kawano K."/>
            <person name="Kobayashi E."/>
            <person name="Shiratori Y."/>
            <person name="Masuda Y."/>
            <person name="Senoo K."/>
        </authorList>
    </citation>
    <scope>NUCLEOTIDE SEQUENCE</scope>
    <source>
        <strain evidence="1">Red802</strain>
    </source>
</reference>
<keyword evidence="2" id="KW-1185">Reference proteome</keyword>
<gene>
    <name evidence="1" type="ORF">GETHED_03410</name>
</gene>
<dbReference type="Proteomes" id="UP001165044">
    <property type="component" value="Unassembled WGS sequence"/>
</dbReference>
<dbReference type="Pfam" id="PF26412">
    <property type="entry name" value="BrxE"/>
    <property type="match status" value="1"/>
</dbReference>
<evidence type="ECO:0008006" key="3">
    <source>
        <dbReference type="Google" id="ProtNLM"/>
    </source>
</evidence>
<name>A0ABQ5PU45_9BACT</name>
<evidence type="ECO:0000313" key="1">
    <source>
        <dbReference type="EMBL" id="GLH65977.1"/>
    </source>
</evidence>
<dbReference type="NCBIfam" id="NF033447">
    <property type="entry name" value="BrxE_fam"/>
    <property type="match status" value="1"/>
</dbReference>
<accession>A0ABQ5PU45</accession>
<dbReference type="EMBL" id="BSDC01000001">
    <property type="protein sequence ID" value="GLH65977.1"/>
    <property type="molecule type" value="Genomic_DNA"/>
</dbReference>